<feature type="transmembrane region" description="Helical" evidence="1">
    <location>
        <begin position="205"/>
        <end position="226"/>
    </location>
</feature>
<keyword evidence="1" id="KW-0812">Transmembrane</keyword>
<proteinExistence type="predicted"/>
<dbReference type="RefSeq" id="WP_004627108.1">
    <property type="nucleotide sequence ID" value="NZ_AORV01000043.1"/>
</dbReference>
<protein>
    <submittedName>
        <fullName evidence="2">Uncharacterized protein</fullName>
    </submittedName>
</protein>
<sequence length="227" mass="24865">MGSRYINDVALNMAPEDVESAIQQYLRGKDFKLVFEKGEQYYKTGGVMLPLQGFKYGYQNGILHLEAWVGKIGKEMNIGDGKFLGAAAKIPYYNSILALLETLERAKSAYHQQTDGQVQTPVQGQAGMQVQAPPVYAQQFEGNNQATSAVADEVNKSNDRNAKIAFWLSIASLILVFGSKFSLLLNLASYTLAIKYGLKSQKSGLAIAAIVINSIVIFITLLILFIA</sequence>
<keyword evidence="3" id="KW-1185">Reference proteome</keyword>
<dbReference type="PATRIC" id="fig|1195236.3.peg.3389"/>
<evidence type="ECO:0000256" key="1">
    <source>
        <dbReference type="SAM" id="Phobius"/>
    </source>
</evidence>
<comment type="caution">
    <text evidence="2">The sequence shown here is derived from an EMBL/GenBank/DDBJ whole genome shotgun (WGS) entry which is preliminary data.</text>
</comment>
<gene>
    <name evidence="2" type="ORF">CTER_3163</name>
</gene>
<keyword evidence="1" id="KW-1133">Transmembrane helix</keyword>
<evidence type="ECO:0000313" key="2">
    <source>
        <dbReference type="EMBL" id="EMS71094.1"/>
    </source>
</evidence>
<keyword evidence="1" id="KW-0472">Membrane</keyword>
<accession>S0FPJ4</accession>
<dbReference type="EMBL" id="AORV01000043">
    <property type="protein sequence ID" value="EMS71094.1"/>
    <property type="molecule type" value="Genomic_DNA"/>
</dbReference>
<organism evidence="2 3">
    <name type="scientific">Ruminiclostridium cellobioparum subsp. termitidis CT1112</name>
    <dbReference type="NCBI Taxonomy" id="1195236"/>
    <lineage>
        <taxon>Bacteria</taxon>
        <taxon>Bacillati</taxon>
        <taxon>Bacillota</taxon>
        <taxon>Clostridia</taxon>
        <taxon>Eubacteriales</taxon>
        <taxon>Oscillospiraceae</taxon>
        <taxon>Ruminiclostridium</taxon>
    </lineage>
</organism>
<feature type="transmembrane region" description="Helical" evidence="1">
    <location>
        <begin position="164"/>
        <end position="185"/>
    </location>
</feature>
<dbReference type="STRING" id="1195236.CTER_3163"/>
<dbReference type="Proteomes" id="UP000014155">
    <property type="component" value="Unassembled WGS sequence"/>
</dbReference>
<dbReference type="AlphaFoldDB" id="S0FPJ4"/>
<evidence type="ECO:0000313" key="3">
    <source>
        <dbReference type="Proteomes" id="UP000014155"/>
    </source>
</evidence>
<name>S0FPJ4_RUMCE</name>
<reference evidence="2 3" key="1">
    <citation type="journal article" date="2013" name="Genome Announc.">
        <title>Draft Genome Sequence of the Cellulolytic, Mesophilic, Anaerobic Bacterium Clostridium termitidis Strain CT1112 (DSM 5398).</title>
        <authorList>
            <person name="Lal S."/>
            <person name="Ramachandran U."/>
            <person name="Zhang X."/>
            <person name="Munir R."/>
            <person name="Sparling R."/>
            <person name="Levin D.B."/>
        </authorList>
    </citation>
    <scope>NUCLEOTIDE SEQUENCE [LARGE SCALE GENOMIC DNA]</scope>
    <source>
        <strain evidence="2 3">CT1112</strain>
    </source>
</reference>